<evidence type="ECO:0000313" key="12">
    <source>
        <dbReference type="EMBL" id="RJF92798.1"/>
    </source>
</evidence>
<keyword evidence="13" id="KW-1185">Reference proteome</keyword>
<dbReference type="OrthoDB" id="5293374at2"/>
<evidence type="ECO:0000256" key="8">
    <source>
        <dbReference type="ARBA" id="ARBA00023114"/>
    </source>
</evidence>
<evidence type="ECO:0000256" key="10">
    <source>
        <dbReference type="ARBA" id="ARBA00023237"/>
    </source>
</evidence>
<dbReference type="InterPro" id="IPR002299">
    <property type="entry name" value="Porin_Neis"/>
</dbReference>
<comment type="subunit">
    <text evidence="2">Homotrimer.</text>
</comment>
<dbReference type="InterPro" id="IPR001702">
    <property type="entry name" value="Porin_Gram-ve"/>
</dbReference>
<keyword evidence="4" id="KW-1134">Transmembrane beta strand</keyword>
<keyword evidence="7" id="KW-0406">Ion transport</keyword>
<dbReference type="Proteomes" id="UP000265955">
    <property type="component" value="Unassembled WGS sequence"/>
</dbReference>
<evidence type="ECO:0000256" key="3">
    <source>
        <dbReference type="ARBA" id="ARBA00022448"/>
    </source>
</evidence>
<dbReference type="EMBL" id="QYUO01000003">
    <property type="protein sequence ID" value="RJF92798.1"/>
    <property type="molecule type" value="Genomic_DNA"/>
</dbReference>
<dbReference type="CDD" id="cd00342">
    <property type="entry name" value="gram_neg_porins"/>
    <property type="match status" value="1"/>
</dbReference>
<sequence length="350" mass="36637">MIAVAATGLTAGAFAQSNVTIYGSMDAGVAYINNIGGNSAVRLDQGTMQPDRIGFRGVEDLGGGLKANFQLETGFFVDTGAMTNAGRLFNRASTVGLSGNFGAVTLGNMPDIVFDYAGKLSNGFQLTNFYLFHPGNLDTLANTYQFNNAIRYTSPTFSGLTVSGMVGLGEVAGDSGRGRNVSAGANYVQGPLRLALAYSKQNDRPAGFAGTFLGSLGLGNGGTVFDSLTTIAAGAGYAIGNVRMHALYTQSKIELPTISPTQKNVDIGTSWRYTPANALNVGYSHSRLEGARYNQISVGNAYSLSKRTEIYAQAAYQRAGGTARFAIQNNTGVSSSDSQLVTTVGVHHSF</sequence>
<dbReference type="PANTHER" id="PTHR34501:SF9">
    <property type="entry name" value="MAJOR OUTER MEMBRANE PROTEIN P.IA"/>
    <property type="match status" value="1"/>
</dbReference>
<dbReference type="Gene3D" id="2.40.160.10">
    <property type="entry name" value="Porin"/>
    <property type="match status" value="1"/>
</dbReference>
<reference evidence="13" key="1">
    <citation type="submission" date="2018-09" db="EMBL/GenBank/DDBJ databases">
        <authorList>
            <person name="Zhu H."/>
        </authorList>
    </citation>
    <scope>NUCLEOTIDE SEQUENCE [LARGE SCALE GENOMIC DNA]</scope>
    <source>
        <strain evidence="13">K1R23-30</strain>
    </source>
</reference>
<comment type="subcellular location">
    <subcellularLocation>
        <location evidence="1">Cell outer membrane</location>
        <topology evidence="1">Multi-pass membrane protein</topology>
    </subcellularLocation>
</comment>
<keyword evidence="9" id="KW-0472">Membrane</keyword>
<keyword evidence="5" id="KW-0812">Transmembrane</keyword>
<dbReference type="SUPFAM" id="SSF56935">
    <property type="entry name" value="Porins"/>
    <property type="match status" value="1"/>
</dbReference>
<dbReference type="PANTHER" id="PTHR34501">
    <property type="entry name" value="PROTEIN YDDL-RELATED"/>
    <property type="match status" value="1"/>
</dbReference>
<evidence type="ECO:0000256" key="5">
    <source>
        <dbReference type="ARBA" id="ARBA00022692"/>
    </source>
</evidence>
<evidence type="ECO:0000256" key="6">
    <source>
        <dbReference type="ARBA" id="ARBA00022729"/>
    </source>
</evidence>
<dbReference type="Pfam" id="PF13609">
    <property type="entry name" value="Porin_4"/>
    <property type="match status" value="1"/>
</dbReference>
<accession>A0A3A3FK99</accession>
<gene>
    <name evidence="12" type="ORF">D3871_26770</name>
</gene>
<keyword evidence="3" id="KW-0813">Transport</keyword>
<evidence type="ECO:0000256" key="2">
    <source>
        <dbReference type="ARBA" id="ARBA00011233"/>
    </source>
</evidence>
<evidence type="ECO:0000259" key="11">
    <source>
        <dbReference type="Pfam" id="PF13609"/>
    </source>
</evidence>
<feature type="domain" description="Porin" evidence="11">
    <location>
        <begin position="3"/>
        <end position="320"/>
    </location>
</feature>
<comment type="caution">
    <text evidence="12">The sequence shown here is derived from an EMBL/GenBank/DDBJ whole genome shotgun (WGS) entry which is preliminary data.</text>
</comment>
<evidence type="ECO:0000256" key="1">
    <source>
        <dbReference type="ARBA" id="ARBA00004571"/>
    </source>
</evidence>
<dbReference type="GO" id="GO:0034220">
    <property type="term" value="P:monoatomic ion transmembrane transport"/>
    <property type="evidence" value="ECO:0007669"/>
    <property type="project" value="InterPro"/>
</dbReference>
<name>A0A3A3FK99_9BURK</name>
<organism evidence="12 13">
    <name type="scientific">Noviherbaspirillum saxi</name>
    <dbReference type="NCBI Taxonomy" id="2320863"/>
    <lineage>
        <taxon>Bacteria</taxon>
        <taxon>Pseudomonadati</taxon>
        <taxon>Pseudomonadota</taxon>
        <taxon>Betaproteobacteria</taxon>
        <taxon>Burkholderiales</taxon>
        <taxon>Oxalobacteraceae</taxon>
        <taxon>Noviherbaspirillum</taxon>
    </lineage>
</organism>
<protein>
    <submittedName>
        <fullName evidence="12">Porin</fullName>
    </submittedName>
</protein>
<dbReference type="GO" id="GO:0015288">
    <property type="term" value="F:porin activity"/>
    <property type="evidence" value="ECO:0007669"/>
    <property type="project" value="UniProtKB-KW"/>
</dbReference>
<evidence type="ECO:0000256" key="7">
    <source>
        <dbReference type="ARBA" id="ARBA00023065"/>
    </source>
</evidence>
<dbReference type="PRINTS" id="PR00182">
    <property type="entry name" value="ECOLNEIPORIN"/>
</dbReference>
<proteinExistence type="predicted"/>
<dbReference type="InterPro" id="IPR050298">
    <property type="entry name" value="Gram-neg_bact_OMP"/>
</dbReference>
<evidence type="ECO:0000313" key="13">
    <source>
        <dbReference type="Proteomes" id="UP000265955"/>
    </source>
</evidence>
<dbReference type="AlphaFoldDB" id="A0A3A3FK99"/>
<evidence type="ECO:0000256" key="4">
    <source>
        <dbReference type="ARBA" id="ARBA00022452"/>
    </source>
</evidence>
<dbReference type="PRINTS" id="PR00184">
    <property type="entry name" value="NEISSPPORIN"/>
</dbReference>
<dbReference type="InterPro" id="IPR023614">
    <property type="entry name" value="Porin_dom_sf"/>
</dbReference>
<dbReference type="GO" id="GO:0046930">
    <property type="term" value="C:pore complex"/>
    <property type="evidence" value="ECO:0007669"/>
    <property type="project" value="UniProtKB-KW"/>
</dbReference>
<dbReference type="GO" id="GO:0009279">
    <property type="term" value="C:cell outer membrane"/>
    <property type="evidence" value="ECO:0007669"/>
    <property type="project" value="UniProtKB-SubCell"/>
</dbReference>
<dbReference type="InterPro" id="IPR033900">
    <property type="entry name" value="Gram_neg_porin_domain"/>
</dbReference>
<keyword evidence="10" id="KW-0998">Cell outer membrane</keyword>
<keyword evidence="8" id="KW-0626">Porin</keyword>
<keyword evidence="6" id="KW-0732">Signal</keyword>
<evidence type="ECO:0000256" key="9">
    <source>
        <dbReference type="ARBA" id="ARBA00023136"/>
    </source>
</evidence>